<proteinExistence type="predicted"/>
<dbReference type="AlphaFoldDB" id="A0A4Z2IEE5"/>
<comment type="caution">
    <text evidence="1">The sequence shown here is derived from an EMBL/GenBank/DDBJ whole genome shotgun (WGS) entry which is preliminary data.</text>
</comment>
<dbReference type="EMBL" id="SRLO01000094">
    <property type="protein sequence ID" value="TNN76368.1"/>
    <property type="molecule type" value="Genomic_DNA"/>
</dbReference>
<keyword evidence="2" id="KW-1185">Reference proteome</keyword>
<organism evidence="1 2">
    <name type="scientific">Liparis tanakae</name>
    <name type="common">Tanaka's snailfish</name>
    <dbReference type="NCBI Taxonomy" id="230148"/>
    <lineage>
        <taxon>Eukaryota</taxon>
        <taxon>Metazoa</taxon>
        <taxon>Chordata</taxon>
        <taxon>Craniata</taxon>
        <taxon>Vertebrata</taxon>
        <taxon>Euteleostomi</taxon>
        <taxon>Actinopterygii</taxon>
        <taxon>Neopterygii</taxon>
        <taxon>Teleostei</taxon>
        <taxon>Neoteleostei</taxon>
        <taxon>Acanthomorphata</taxon>
        <taxon>Eupercaria</taxon>
        <taxon>Perciformes</taxon>
        <taxon>Cottioidei</taxon>
        <taxon>Cottales</taxon>
        <taxon>Liparidae</taxon>
        <taxon>Liparis</taxon>
    </lineage>
</organism>
<dbReference type="Proteomes" id="UP000314294">
    <property type="component" value="Unassembled WGS sequence"/>
</dbReference>
<gene>
    <name evidence="1" type="ORF">EYF80_013447</name>
</gene>
<name>A0A4Z2IEE5_9TELE</name>
<evidence type="ECO:0000313" key="2">
    <source>
        <dbReference type="Proteomes" id="UP000314294"/>
    </source>
</evidence>
<sequence>MEPCGMCAEAHHSIVRQRLLWEYAERVSGEDEVMSNNAVPSHEVLCLVWLNSCQRPELRLLRLRPAAAGVVWPQGRSGYLKPKTGIPREKKVARTAGRRRVGGVADTLLSSAKLGEEKSEKPNHKYKFLYFHVGPS</sequence>
<protein>
    <submittedName>
        <fullName evidence="1">Uncharacterized protein</fullName>
    </submittedName>
</protein>
<reference evidence="1 2" key="1">
    <citation type="submission" date="2019-03" db="EMBL/GenBank/DDBJ databases">
        <title>First draft genome of Liparis tanakae, snailfish: a comprehensive survey of snailfish specific genes.</title>
        <authorList>
            <person name="Kim W."/>
            <person name="Song I."/>
            <person name="Jeong J.-H."/>
            <person name="Kim D."/>
            <person name="Kim S."/>
            <person name="Ryu S."/>
            <person name="Song J.Y."/>
            <person name="Lee S.K."/>
        </authorList>
    </citation>
    <scope>NUCLEOTIDE SEQUENCE [LARGE SCALE GENOMIC DNA]</scope>
    <source>
        <tissue evidence="1">Muscle</tissue>
    </source>
</reference>
<evidence type="ECO:0000313" key="1">
    <source>
        <dbReference type="EMBL" id="TNN76368.1"/>
    </source>
</evidence>
<accession>A0A4Z2IEE5</accession>